<proteinExistence type="predicted"/>
<evidence type="ECO:0000313" key="1">
    <source>
        <dbReference type="EMBL" id="RKO84196.1"/>
    </source>
</evidence>
<protein>
    <submittedName>
        <fullName evidence="1">Uncharacterized protein</fullName>
    </submittedName>
</protein>
<dbReference type="EMBL" id="ML000380">
    <property type="protein sequence ID" value="RKO84196.1"/>
    <property type="molecule type" value="Genomic_DNA"/>
</dbReference>
<sequence>MGESLRDLTIFVFHIRIRLKLEETMGGKLVSGLMAMGVFCHFGVYCAPATTEANQQVFELPIGFVAVAKTALASGKPTSPAVGKTTTPAIAKLITPTKKTTPAKKTTPPIAKPITQTIAKKTTPAIAKKTTPAIAKTTAPAPAVTTGATSVPDDTVYVQYQHFLGYCDEPNLVDVTKYNVPANTCTGDEPNCGDTKSCYKFNTIISGIVQYDSNCNSDCSSCGKRYPAWYDNQCSADGVKDGDFALAS</sequence>
<name>A0A4P9W297_9FUNG</name>
<reference evidence="2" key="1">
    <citation type="journal article" date="2018" name="Nat. Microbiol.">
        <title>Leveraging single-cell genomics to expand the fungal tree of life.</title>
        <authorList>
            <person name="Ahrendt S.R."/>
            <person name="Quandt C.A."/>
            <person name="Ciobanu D."/>
            <person name="Clum A."/>
            <person name="Salamov A."/>
            <person name="Andreopoulos B."/>
            <person name="Cheng J.F."/>
            <person name="Woyke T."/>
            <person name="Pelin A."/>
            <person name="Henrissat B."/>
            <person name="Reynolds N.K."/>
            <person name="Benny G.L."/>
            <person name="Smith M.E."/>
            <person name="James T.Y."/>
            <person name="Grigoriev I.V."/>
        </authorList>
    </citation>
    <scope>NUCLEOTIDE SEQUENCE [LARGE SCALE GENOMIC DNA]</scope>
</reference>
<organism evidence="1 2">
    <name type="scientific">Blyttiomyces helicus</name>
    <dbReference type="NCBI Taxonomy" id="388810"/>
    <lineage>
        <taxon>Eukaryota</taxon>
        <taxon>Fungi</taxon>
        <taxon>Fungi incertae sedis</taxon>
        <taxon>Chytridiomycota</taxon>
        <taxon>Chytridiomycota incertae sedis</taxon>
        <taxon>Chytridiomycetes</taxon>
        <taxon>Chytridiomycetes incertae sedis</taxon>
        <taxon>Blyttiomyces</taxon>
    </lineage>
</organism>
<gene>
    <name evidence="1" type="ORF">BDK51DRAFT_27743</name>
</gene>
<dbReference type="AlphaFoldDB" id="A0A4P9W297"/>
<evidence type="ECO:0000313" key="2">
    <source>
        <dbReference type="Proteomes" id="UP000269721"/>
    </source>
</evidence>
<dbReference type="Proteomes" id="UP000269721">
    <property type="component" value="Unassembled WGS sequence"/>
</dbReference>
<keyword evidence="2" id="KW-1185">Reference proteome</keyword>
<accession>A0A4P9W297</accession>